<comment type="caution">
    <text evidence="1">The sequence shown here is derived from an EMBL/GenBank/DDBJ whole genome shotgun (WGS) entry which is preliminary data.</text>
</comment>
<evidence type="ECO:0000313" key="2">
    <source>
        <dbReference type="Proteomes" id="UP000094329"/>
    </source>
</evidence>
<proteinExistence type="predicted"/>
<dbReference type="EMBL" id="MDTU01000002">
    <property type="protein sequence ID" value="ODN41648.1"/>
    <property type="molecule type" value="Genomic_DNA"/>
</dbReference>
<gene>
    <name evidence="1" type="ORF">BGC07_16280</name>
</gene>
<accession>A0ABX3A1Z2</accession>
<dbReference type="RefSeq" id="WP_069314112.1">
    <property type="nucleotide sequence ID" value="NZ_MDTU01000002.1"/>
</dbReference>
<dbReference type="Proteomes" id="UP000094329">
    <property type="component" value="Unassembled WGS sequence"/>
</dbReference>
<sequence length="141" mass="16209">MTINSKSLKREIAFNIDKVYRQFYAYTSQLKKNRLIDLYHSLFCSLPSSALAQLSHLDSGVEYKLNKSQRLVASGVDGVYEGLNLFEASLYECEFHHSFNNEKIVLSLEFSEEIIVDSESCFRFYLQHDEAINSVAALAFF</sequence>
<protein>
    <submittedName>
        <fullName evidence="1">Uncharacterized protein</fullName>
    </submittedName>
</protein>
<organism evidence="1 2">
    <name type="scientific">Piscirickettsia litoralis</name>
    <dbReference type="NCBI Taxonomy" id="1891921"/>
    <lineage>
        <taxon>Bacteria</taxon>
        <taxon>Pseudomonadati</taxon>
        <taxon>Pseudomonadota</taxon>
        <taxon>Gammaproteobacteria</taxon>
        <taxon>Thiotrichales</taxon>
        <taxon>Piscirickettsiaceae</taxon>
        <taxon>Piscirickettsia</taxon>
    </lineage>
</organism>
<reference evidence="1 2" key="1">
    <citation type="submission" date="2016-08" db="EMBL/GenBank/DDBJ databases">
        <title>Draft genome sequence of Candidatus Piscirickettsia litoralis, from seawater.</title>
        <authorList>
            <person name="Wan X."/>
            <person name="Lee A.J."/>
            <person name="Hou S."/>
            <person name="Donachie S.P."/>
        </authorList>
    </citation>
    <scope>NUCLEOTIDE SEQUENCE [LARGE SCALE GENOMIC DNA]</scope>
    <source>
        <strain evidence="1 2">Y2</strain>
    </source>
</reference>
<evidence type="ECO:0000313" key="1">
    <source>
        <dbReference type="EMBL" id="ODN41648.1"/>
    </source>
</evidence>
<name>A0ABX3A1Z2_9GAMM</name>
<keyword evidence="2" id="KW-1185">Reference proteome</keyword>